<protein>
    <submittedName>
        <fullName evidence="1">Uncharacterized protein</fullName>
    </submittedName>
</protein>
<reference evidence="1" key="2">
    <citation type="submission" date="2020-09" db="EMBL/GenBank/DDBJ databases">
        <authorList>
            <person name="Sun Q."/>
            <person name="Zhou Y."/>
        </authorList>
    </citation>
    <scope>NUCLEOTIDE SEQUENCE</scope>
    <source>
        <strain evidence="1">CGMCC 1.12214</strain>
    </source>
</reference>
<evidence type="ECO:0000313" key="2">
    <source>
        <dbReference type="Proteomes" id="UP000603912"/>
    </source>
</evidence>
<evidence type="ECO:0000313" key="1">
    <source>
        <dbReference type="EMBL" id="GGH32398.1"/>
    </source>
</evidence>
<organism evidence="1 2">
    <name type="scientific">Alsobacter metallidurans</name>
    <dbReference type="NCBI Taxonomy" id="340221"/>
    <lineage>
        <taxon>Bacteria</taxon>
        <taxon>Pseudomonadati</taxon>
        <taxon>Pseudomonadota</taxon>
        <taxon>Alphaproteobacteria</taxon>
        <taxon>Hyphomicrobiales</taxon>
        <taxon>Alsobacteraceae</taxon>
        <taxon>Alsobacter</taxon>
    </lineage>
</organism>
<comment type="caution">
    <text evidence="1">The sequence shown here is derived from an EMBL/GenBank/DDBJ whole genome shotgun (WGS) entry which is preliminary data.</text>
</comment>
<dbReference type="Proteomes" id="UP000603912">
    <property type="component" value="Unassembled WGS sequence"/>
</dbReference>
<keyword evidence="2" id="KW-1185">Reference proteome</keyword>
<name>A0A917IBT4_9HYPH</name>
<proteinExistence type="predicted"/>
<dbReference type="EMBL" id="BMES01000003">
    <property type="protein sequence ID" value="GGH32398.1"/>
    <property type="molecule type" value="Genomic_DNA"/>
</dbReference>
<gene>
    <name evidence="1" type="ORF">GCM10007036_44250</name>
</gene>
<accession>A0A917IBT4</accession>
<reference evidence="1" key="1">
    <citation type="journal article" date="2014" name="Int. J. Syst. Evol. Microbiol.">
        <title>Complete genome sequence of Corynebacterium casei LMG S-19264T (=DSM 44701T), isolated from a smear-ripened cheese.</title>
        <authorList>
            <consortium name="US DOE Joint Genome Institute (JGI-PGF)"/>
            <person name="Walter F."/>
            <person name="Albersmeier A."/>
            <person name="Kalinowski J."/>
            <person name="Ruckert C."/>
        </authorList>
    </citation>
    <scope>NUCLEOTIDE SEQUENCE</scope>
    <source>
        <strain evidence="1">CGMCC 1.12214</strain>
    </source>
</reference>
<dbReference type="AlphaFoldDB" id="A0A917IBT4"/>
<sequence length="58" mass="6433">MRGVKRVEHLPAYGRQAQAPLEACIFGFRQGGGPASRMIVRMRAGPRMRVAIRVIVVN</sequence>